<evidence type="ECO:0000313" key="3">
    <source>
        <dbReference type="Proteomes" id="UP001607302"/>
    </source>
</evidence>
<dbReference type="InterPro" id="IPR013783">
    <property type="entry name" value="Ig-like_fold"/>
</dbReference>
<dbReference type="PANTHER" id="PTHR23279:SF12">
    <property type="entry name" value="DEFECTIVE PROBOSCIS EXTENSION RESPONSE 14, ISOFORM A-RELATED"/>
    <property type="match status" value="1"/>
</dbReference>
<dbReference type="Proteomes" id="UP001607302">
    <property type="component" value="Unassembled WGS sequence"/>
</dbReference>
<sequence length="136" mass="15027">MVEVTTRFAMTYAVDKGDAGTTPTRVCGNFCDDKKLARVEVPRVEIVDERGATTGDKFYKAGSTIELKCVVSNIPQPTGYVTWRHGSRALNYDTTRGGISSSYSSRNLRSYVGMSRIETTKLSSVTREIVEDVTRS</sequence>
<dbReference type="SUPFAM" id="SSF48726">
    <property type="entry name" value="Immunoglobulin"/>
    <property type="match status" value="1"/>
</dbReference>
<dbReference type="PANTHER" id="PTHR23279">
    <property type="entry name" value="DEFECTIVE PROBOSCIS EXTENSION RESPONSE DPR -RELATED"/>
    <property type="match status" value="1"/>
</dbReference>
<evidence type="ECO:0000313" key="2">
    <source>
        <dbReference type="EMBL" id="KAL2712303.1"/>
    </source>
</evidence>
<proteinExistence type="predicted"/>
<dbReference type="InterPro" id="IPR007110">
    <property type="entry name" value="Ig-like_dom"/>
</dbReference>
<protein>
    <submittedName>
        <fullName evidence="2">Lachesin-like</fullName>
    </submittedName>
</protein>
<keyword evidence="3" id="KW-1185">Reference proteome</keyword>
<comment type="caution">
    <text evidence="2">The sequence shown here is derived from an EMBL/GenBank/DDBJ whole genome shotgun (WGS) entry which is preliminary data.</text>
</comment>
<feature type="domain" description="Ig-like" evidence="1">
    <location>
        <begin position="42"/>
        <end position="83"/>
    </location>
</feature>
<evidence type="ECO:0000259" key="1">
    <source>
        <dbReference type="PROSITE" id="PS50835"/>
    </source>
</evidence>
<dbReference type="InterPro" id="IPR036179">
    <property type="entry name" value="Ig-like_dom_sf"/>
</dbReference>
<gene>
    <name evidence="2" type="ORF">V1478_017826</name>
</gene>
<dbReference type="PROSITE" id="PS50835">
    <property type="entry name" value="IG_LIKE"/>
    <property type="match status" value="1"/>
</dbReference>
<reference evidence="2 3" key="1">
    <citation type="journal article" date="2024" name="Ann. Entomol. Soc. Am.">
        <title>Genomic analyses of the southern and eastern yellowjacket wasps (Hymenoptera: Vespidae) reveal evolutionary signatures of social life.</title>
        <authorList>
            <person name="Catto M.A."/>
            <person name="Caine P.B."/>
            <person name="Orr S.E."/>
            <person name="Hunt B.G."/>
            <person name="Goodisman M.A.D."/>
        </authorList>
    </citation>
    <scope>NUCLEOTIDE SEQUENCE [LARGE SCALE GENOMIC DNA]</scope>
    <source>
        <strain evidence="2">233</strain>
        <tissue evidence="2">Head and thorax</tissue>
    </source>
</reference>
<dbReference type="EMBL" id="JAUDFV010000166">
    <property type="protein sequence ID" value="KAL2712303.1"/>
    <property type="molecule type" value="Genomic_DNA"/>
</dbReference>
<accession>A0ABD1ZVA9</accession>
<dbReference type="InterPro" id="IPR037448">
    <property type="entry name" value="Zig-8"/>
</dbReference>
<dbReference type="Gene3D" id="2.60.40.10">
    <property type="entry name" value="Immunoglobulins"/>
    <property type="match status" value="1"/>
</dbReference>
<name>A0ABD1ZVA9_VESSQ</name>
<organism evidence="2 3">
    <name type="scientific">Vespula squamosa</name>
    <name type="common">Southern yellow jacket</name>
    <name type="synonym">Wasp</name>
    <dbReference type="NCBI Taxonomy" id="30214"/>
    <lineage>
        <taxon>Eukaryota</taxon>
        <taxon>Metazoa</taxon>
        <taxon>Ecdysozoa</taxon>
        <taxon>Arthropoda</taxon>
        <taxon>Hexapoda</taxon>
        <taxon>Insecta</taxon>
        <taxon>Pterygota</taxon>
        <taxon>Neoptera</taxon>
        <taxon>Endopterygota</taxon>
        <taxon>Hymenoptera</taxon>
        <taxon>Apocrita</taxon>
        <taxon>Aculeata</taxon>
        <taxon>Vespoidea</taxon>
        <taxon>Vespidae</taxon>
        <taxon>Vespinae</taxon>
        <taxon>Vespula</taxon>
    </lineage>
</organism>
<dbReference type="AlphaFoldDB" id="A0ABD1ZVA9"/>